<feature type="transmembrane region" description="Helical" evidence="7">
    <location>
        <begin position="19"/>
        <end position="36"/>
    </location>
</feature>
<comment type="caution">
    <text evidence="9">The sequence shown here is derived from an EMBL/GenBank/DDBJ whole genome shotgun (WGS) entry which is preliminary data.</text>
</comment>
<organism evidence="9 10">
    <name type="scientific">Mucilaginibacter aquariorum</name>
    <dbReference type="NCBI Taxonomy" id="2967225"/>
    <lineage>
        <taxon>Bacteria</taxon>
        <taxon>Pseudomonadati</taxon>
        <taxon>Bacteroidota</taxon>
        <taxon>Sphingobacteriia</taxon>
        <taxon>Sphingobacteriales</taxon>
        <taxon>Sphingobacteriaceae</taxon>
        <taxon>Mucilaginibacter</taxon>
    </lineage>
</organism>
<gene>
    <name evidence="9" type="ORF">NPE20_03035</name>
</gene>
<dbReference type="Proteomes" id="UP001204376">
    <property type="component" value="Unassembled WGS sequence"/>
</dbReference>
<protein>
    <submittedName>
        <fullName evidence="9">DUF421 domain-containing protein</fullName>
    </submittedName>
</protein>
<keyword evidence="4 7" id="KW-0812">Transmembrane</keyword>
<dbReference type="InterPro" id="IPR023090">
    <property type="entry name" value="UPF0702_alpha/beta_dom_sf"/>
</dbReference>
<evidence type="ECO:0000256" key="7">
    <source>
        <dbReference type="SAM" id="Phobius"/>
    </source>
</evidence>
<dbReference type="Pfam" id="PF04239">
    <property type="entry name" value="DUF421"/>
    <property type="match status" value="1"/>
</dbReference>
<evidence type="ECO:0000313" key="10">
    <source>
        <dbReference type="Proteomes" id="UP001204376"/>
    </source>
</evidence>
<dbReference type="RefSeq" id="WP_256537124.1">
    <property type="nucleotide sequence ID" value="NZ_JANHOH010000001.1"/>
</dbReference>
<name>A0ABT1SX25_9SPHI</name>
<dbReference type="EMBL" id="JANHOH010000001">
    <property type="protein sequence ID" value="MCQ6956912.1"/>
    <property type="molecule type" value="Genomic_DNA"/>
</dbReference>
<dbReference type="InterPro" id="IPR007353">
    <property type="entry name" value="DUF421"/>
</dbReference>
<evidence type="ECO:0000256" key="4">
    <source>
        <dbReference type="ARBA" id="ARBA00022692"/>
    </source>
</evidence>
<keyword evidence="6 7" id="KW-0472">Membrane</keyword>
<evidence type="ECO:0000313" key="9">
    <source>
        <dbReference type="EMBL" id="MCQ6956912.1"/>
    </source>
</evidence>
<comment type="subcellular location">
    <subcellularLocation>
        <location evidence="1">Cell membrane</location>
        <topology evidence="1">Multi-pass membrane protein</topology>
    </subcellularLocation>
</comment>
<comment type="similarity">
    <text evidence="2">Belongs to the UPF0702 family.</text>
</comment>
<feature type="transmembrane region" description="Helical" evidence="7">
    <location>
        <begin position="71"/>
        <end position="92"/>
    </location>
</feature>
<evidence type="ECO:0000256" key="1">
    <source>
        <dbReference type="ARBA" id="ARBA00004651"/>
    </source>
</evidence>
<dbReference type="PANTHER" id="PTHR34582:SF6">
    <property type="entry name" value="UPF0702 TRANSMEMBRANE PROTEIN YCAP"/>
    <property type="match status" value="1"/>
</dbReference>
<dbReference type="PANTHER" id="PTHR34582">
    <property type="entry name" value="UPF0702 TRANSMEMBRANE PROTEIN YCAP"/>
    <property type="match status" value="1"/>
</dbReference>
<evidence type="ECO:0000256" key="3">
    <source>
        <dbReference type="ARBA" id="ARBA00022475"/>
    </source>
</evidence>
<sequence>MDIIIKIFGEGKDLTLSQMSARAFVVYFIALALIHISGKRTFGKKSAFDITITIILGAVLSRAVVGASPFMATVAACLVLVLIHRILGWVILYSKPVSKLLKGEKILLYQDGHINERNLHKCLMTQDDLMSDVRLKANEDTLNNVKEIYMENTGELSIVKKKD</sequence>
<feature type="transmembrane region" description="Helical" evidence="7">
    <location>
        <begin position="48"/>
        <end position="65"/>
    </location>
</feature>
<evidence type="ECO:0000256" key="5">
    <source>
        <dbReference type="ARBA" id="ARBA00022989"/>
    </source>
</evidence>
<accession>A0ABT1SX25</accession>
<keyword evidence="10" id="KW-1185">Reference proteome</keyword>
<evidence type="ECO:0000259" key="8">
    <source>
        <dbReference type="Pfam" id="PF04239"/>
    </source>
</evidence>
<reference evidence="9 10" key="1">
    <citation type="submission" date="2022-07" db="EMBL/GenBank/DDBJ databases">
        <title>Mucilaginibacter sp. JC4.</title>
        <authorList>
            <person name="Le V."/>
            <person name="Ko S.-R."/>
            <person name="Ahn C.-Y."/>
            <person name="Oh H.-M."/>
        </authorList>
    </citation>
    <scope>NUCLEOTIDE SEQUENCE [LARGE SCALE GENOMIC DNA]</scope>
    <source>
        <strain evidence="9 10">JC4</strain>
    </source>
</reference>
<feature type="domain" description="YetF C-terminal" evidence="8">
    <location>
        <begin position="94"/>
        <end position="163"/>
    </location>
</feature>
<evidence type="ECO:0000256" key="6">
    <source>
        <dbReference type="ARBA" id="ARBA00023136"/>
    </source>
</evidence>
<keyword evidence="3" id="KW-1003">Cell membrane</keyword>
<dbReference type="Gene3D" id="3.30.240.20">
    <property type="entry name" value="bsu07140 like domains"/>
    <property type="match status" value="1"/>
</dbReference>
<proteinExistence type="inferred from homology"/>
<keyword evidence="5 7" id="KW-1133">Transmembrane helix</keyword>
<evidence type="ECO:0000256" key="2">
    <source>
        <dbReference type="ARBA" id="ARBA00006448"/>
    </source>
</evidence>